<evidence type="ECO:0000313" key="3">
    <source>
        <dbReference type="Proteomes" id="UP000343317"/>
    </source>
</evidence>
<accession>A0A5E4WF11</accession>
<name>A0A5E4WF11_9BURK</name>
<reference evidence="2 3" key="1">
    <citation type="submission" date="2019-08" db="EMBL/GenBank/DDBJ databases">
        <authorList>
            <person name="Peeters C."/>
        </authorList>
    </citation>
    <scope>NUCLEOTIDE SEQUENCE [LARGE SCALE GENOMIC DNA]</scope>
    <source>
        <strain evidence="2 3">LMG 31112</strain>
    </source>
</reference>
<keyword evidence="3" id="KW-1185">Reference proteome</keyword>
<dbReference type="AlphaFoldDB" id="A0A5E4WF11"/>
<sequence>MTPSQVRDRIRELEQKFSRLKNEFRQVASGRKRAPRKWGEAAASVEAGEIREDLTGDR</sequence>
<evidence type="ECO:0000256" key="1">
    <source>
        <dbReference type="SAM" id="MobiDB-lite"/>
    </source>
</evidence>
<evidence type="ECO:0008006" key="4">
    <source>
        <dbReference type="Google" id="ProtNLM"/>
    </source>
</evidence>
<protein>
    <recommendedName>
        <fullName evidence="4">Transposase</fullName>
    </recommendedName>
</protein>
<dbReference type="Proteomes" id="UP000343317">
    <property type="component" value="Unassembled WGS sequence"/>
</dbReference>
<dbReference type="EMBL" id="CABPSM010000009">
    <property type="protein sequence ID" value="VVE21906.1"/>
    <property type="molecule type" value="Genomic_DNA"/>
</dbReference>
<gene>
    <name evidence="2" type="ORF">PHO31112_03174</name>
</gene>
<proteinExistence type="predicted"/>
<evidence type="ECO:0000313" key="2">
    <source>
        <dbReference type="EMBL" id="VVE21906.1"/>
    </source>
</evidence>
<feature type="compositionally biased region" description="Basic and acidic residues" evidence="1">
    <location>
        <begin position="48"/>
        <end position="58"/>
    </location>
</feature>
<feature type="region of interest" description="Disordered" evidence="1">
    <location>
        <begin position="28"/>
        <end position="58"/>
    </location>
</feature>
<organism evidence="2 3">
    <name type="scientific">Pandoraea horticolens</name>
    <dbReference type="NCBI Taxonomy" id="2508298"/>
    <lineage>
        <taxon>Bacteria</taxon>
        <taxon>Pseudomonadati</taxon>
        <taxon>Pseudomonadota</taxon>
        <taxon>Betaproteobacteria</taxon>
        <taxon>Burkholderiales</taxon>
        <taxon>Burkholderiaceae</taxon>
        <taxon>Pandoraea</taxon>
    </lineage>
</organism>